<organism evidence="1 2">
    <name type="scientific">Cricetulus griseus</name>
    <name type="common">Chinese hamster</name>
    <name type="synonym">Cricetulus barabensis griseus</name>
    <dbReference type="NCBI Taxonomy" id="10029"/>
    <lineage>
        <taxon>Eukaryota</taxon>
        <taxon>Metazoa</taxon>
        <taxon>Chordata</taxon>
        <taxon>Craniata</taxon>
        <taxon>Vertebrata</taxon>
        <taxon>Euteleostomi</taxon>
        <taxon>Mammalia</taxon>
        <taxon>Eutheria</taxon>
        <taxon>Euarchontoglires</taxon>
        <taxon>Glires</taxon>
        <taxon>Rodentia</taxon>
        <taxon>Myomorpha</taxon>
        <taxon>Muroidea</taxon>
        <taxon>Cricetidae</taxon>
        <taxon>Cricetinae</taxon>
        <taxon>Cricetulus</taxon>
    </lineage>
</organism>
<name>G3IP29_CRIGR</name>
<dbReference type="GO" id="GO:0016853">
    <property type="term" value="F:isomerase activity"/>
    <property type="evidence" value="ECO:0007669"/>
    <property type="project" value="UniProtKB-KW"/>
</dbReference>
<dbReference type="SUPFAM" id="SSF50891">
    <property type="entry name" value="Cyclophilin-like"/>
    <property type="match status" value="1"/>
</dbReference>
<protein>
    <submittedName>
        <fullName evidence="1">Peptidyl-prolyl cis-trans isomerase A</fullName>
    </submittedName>
</protein>
<evidence type="ECO:0000313" key="1">
    <source>
        <dbReference type="EMBL" id="EGV91555.1"/>
    </source>
</evidence>
<dbReference type="AlphaFoldDB" id="G3IP29"/>
<dbReference type="EMBL" id="JH008592">
    <property type="protein sequence ID" value="EGV91555.1"/>
    <property type="molecule type" value="Genomic_DNA"/>
</dbReference>
<accession>G3IP29</accession>
<evidence type="ECO:0000313" key="2">
    <source>
        <dbReference type="Proteomes" id="UP000001075"/>
    </source>
</evidence>
<dbReference type="InterPro" id="IPR029000">
    <property type="entry name" value="Cyclophilin-like_dom_sf"/>
</dbReference>
<dbReference type="Proteomes" id="UP000001075">
    <property type="component" value="Unassembled WGS sequence"/>
</dbReference>
<gene>
    <name evidence="1" type="ORF">I79_025731</name>
</gene>
<reference evidence="2" key="1">
    <citation type="journal article" date="2011" name="Nat. Biotechnol.">
        <title>The genomic sequence of the Chinese hamster ovary (CHO)-K1 cell line.</title>
        <authorList>
            <person name="Xu X."/>
            <person name="Nagarajan H."/>
            <person name="Lewis N.E."/>
            <person name="Pan S."/>
            <person name="Cai Z."/>
            <person name="Liu X."/>
            <person name="Chen W."/>
            <person name="Xie M."/>
            <person name="Wang W."/>
            <person name="Hammond S."/>
            <person name="Andersen M.R."/>
            <person name="Neff N."/>
            <person name="Passarelli B."/>
            <person name="Koh W."/>
            <person name="Fan H.C."/>
            <person name="Wang J."/>
            <person name="Gui Y."/>
            <person name="Lee K.H."/>
            <person name="Betenbaugh M.J."/>
            <person name="Quake S.R."/>
            <person name="Famili I."/>
            <person name="Palsson B.O."/>
            <person name="Wang J."/>
        </authorList>
    </citation>
    <scope>NUCLEOTIDE SEQUENCE [LARGE SCALE GENOMIC DNA]</scope>
    <source>
        <strain evidence="2">CHO K1 cell line</strain>
    </source>
</reference>
<sequence length="79" mass="8549">MLMLASAMIFDIVADSKSLGHTSFELFEDLHSKTVWLDGKQVVLGKVKEAMSIVEVTESLGSKNGKTIKNISIADSGHL</sequence>
<dbReference type="Gene3D" id="2.40.100.10">
    <property type="entry name" value="Cyclophilin-like"/>
    <property type="match status" value="1"/>
</dbReference>
<proteinExistence type="predicted"/>
<keyword evidence="1" id="KW-0413">Isomerase</keyword>
<dbReference type="STRING" id="10029.G3IP29"/>
<dbReference type="InParanoid" id="G3IP29"/>